<evidence type="ECO:0000313" key="1">
    <source>
        <dbReference type="EMBL" id="GKT15397.1"/>
    </source>
</evidence>
<dbReference type="Pfam" id="PF03637">
    <property type="entry name" value="Mob1_phocein"/>
    <property type="match status" value="1"/>
</dbReference>
<gene>
    <name evidence="1" type="ORF">ADUPG1_010697</name>
</gene>
<reference evidence="1" key="1">
    <citation type="submission" date="2022-03" db="EMBL/GenBank/DDBJ databases">
        <title>Draft genome sequence of Aduncisulcus paluster, a free-living microaerophilic Fornicata.</title>
        <authorList>
            <person name="Yuyama I."/>
            <person name="Kume K."/>
            <person name="Tamura T."/>
            <person name="Inagaki Y."/>
            <person name="Hashimoto T."/>
        </authorList>
    </citation>
    <scope>NUCLEOTIDE SEQUENCE</scope>
    <source>
        <strain evidence="1">NY0171</strain>
    </source>
</reference>
<protein>
    <submittedName>
        <fullName evidence="1">MOB kinase activator family like protein</fullName>
    </submittedName>
</protein>
<keyword evidence="1" id="KW-0808">Transferase</keyword>
<dbReference type="Gene3D" id="1.20.140.30">
    <property type="entry name" value="MOB kinase activator"/>
    <property type="match status" value="1"/>
</dbReference>
<evidence type="ECO:0000313" key="2">
    <source>
        <dbReference type="Proteomes" id="UP001057375"/>
    </source>
</evidence>
<dbReference type="Proteomes" id="UP001057375">
    <property type="component" value="Unassembled WGS sequence"/>
</dbReference>
<name>A0ABQ5JVA2_9EUKA</name>
<keyword evidence="1" id="KW-0418">Kinase</keyword>
<dbReference type="SMART" id="SM01388">
    <property type="entry name" value="Mob1_phocein"/>
    <property type="match status" value="1"/>
</dbReference>
<dbReference type="GO" id="GO:0016301">
    <property type="term" value="F:kinase activity"/>
    <property type="evidence" value="ECO:0007669"/>
    <property type="project" value="UniProtKB-KW"/>
</dbReference>
<sequence length="240" mass="27272">MDSKDSEEIEIAPRANLPGTKAANFFKFRKEADHIPFTEIPGSFGLQEFILGNIERDPTDCEGIISLPSSLPKEKWINVWILEHTRIFAWQLGDLTLSLDGKCIPESCPVMAVPSPSSPASKPLQFLCAAHKRPHDCCAIDYALHALDGTSSLLHNSSYFPSRTEVSGQSFKFFKNLARRLLRVFAHAFHVHHDEFIEFEKRTHLGLRFVLYCAKYSLAETDLIPTEELKRIRDESRSKK</sequence>
<organism evidence="1 2">
    <name type="scientific">Aduncisulcus paluster</name>
    <dbReference type="NCBI Taxonomy" id="2918883"/>
    <lineage>
        <taxon>Eukaryota</taxon>
        <taxon>Metamonada</taxon>
        <taxon>Carpediemonas-like organisms</taxon>
        <taxon>Aduncisulcus</taxon>
    </lineage>
</organism>
<dbReference type="PANTHER" id="PTHR22599">
    <property type="entry name" value="MPS ONE BINDER KINASE ACTIVATOR-LIKE MOB"/>
    <property type="match status" value="1"/>
</dbReference>
<dbReference type="InterPro" id="IPR036703">
    <property type="entry name" value="MOB_kinase_act_sf"/>
</dbReference>
<comment type="caution">
    <text evidence="1">The sequence shown here is derived from an EMBL/GenBank/DDBJ whole genome shotgun (WGS) entry which is preliminary data.</text>
</comment>
<dbReference type="SUPFAM" id="SSF101152">
    <property type="entry name" value="Mob1/phocein"/>
    <property type="match status" value="1"/>
</dbReference>
<dbReference type="EMBL" id="BQXS01011670">
    <property type="protein sequence ID" value="GKT15397.1"/>
    <property type="molecule type" value="Genomic_DNA"/>
</dbReference>
<keyword evidence="2" id="KW-1185">Reference proteome</keyword>
<proteinExistence type="predicted"/>
<accession>A0ABQ5JVA2</accession>
<dbReference type="InterPro" id="IPR005301">
    <property type="entry name" value="MOB_kinase_act_fam"/>
</dbReference>